<dbReference type="InterPro" id="IPR029061">
    <property type="entry name" value="THDP-binding"/>
</dbReference>
<protein>
    <recommendedName>
        <fullName evidence="7">2-succinyl-5-enolpyruvyl-6-hydroxy-3-cyclohexene-1-carboxylate synthase</fullName>
        <shortName evidence="7">SEPHCHC synthase</shortName>
        <ecNumber evidence="7">2.2.1.9</ecNumber>
    </recommendedName>
    <alternativeName>
        <fullName evidence="7">Menaquinone biosynthesis protein MenD</fullName>
    </alternativeName>
</protein>
<dbReference type="EC" id="2.2.1.9" evidence="7"/>
<dbReference type="CDD" id="cd02009">
    <property type="entry name" value="TPP_SHCHC_synthase"/>
    <property type="match status" value="1"/>
</dbReference>
<evidence type="ECO:0000313" key="11">
    <source>
        <dbReference type="EMBL" id="MBB6054493.1"/>
    </source>
</evidence>
<dbReference type="UniPathway" id="UPA01057">
    <property type="reaction ID" value="UER00164"/>
</dbReference>
<keyword evidence="1 7" id="KW-0474">Menaquinone biosynthesis</keyword>
<dbReference type="GO" id="GO:0030976">
    <property type="term" value="F:thiamine pyrophosphate binding"/>
    <property type="evidence" value="ECO:0007669"/>
    <property type="project" value="UniProtKB-UniRule"/>
</dbReference>
<dbReference type="PANTHER" id="PTHR42916">
    <property type="entry name" value="2-SUCCINYL-5-ENOLPYRUVYL-6-HYDROXY-3-CYCLOHEXENE-1-CARBOXYLATE SYNTHASE"/>
    <property type="match status" value="1"/>
</dbReference>
<dbReference type="InterPro" id="IPR012001">
    <property type="entry name" value="Thiamin_PyroP_enz_TPP-bd_dom"/>
</dbReference>
<organism evidence="11 12">
    <name type="scientific">Tolumonas osonensis</name>
    <dbReference type="NCBI Taxonomy" id="675874"/>
    <lineage>
        <taxon>Bacteria</taxon>
        <taxon>Pseudomonadati</taxon>
        <taxon>Pseudomonadota</taxon>
        <taxon>Gammaproteobacteria</taxon>
        <taxon>Aeromonadales</taxon>
        <taxon>Aeromonadaceae</taxon>
        <taxon>Tolumonas</taxon>
    </lineage>
</organism>
<evidence type="ECO:0000259" key="8">
    <source>
        <dbReference type="Pfam" id="PF02775"/>
    </source>
</evidence>
<gene>
    <name evidence="7" type="primary">menD</name>
    <name evidence="11" type="ORF">HNR75_000358</name>
</gene>
<dbReference type="GO" id="GO:0000287">
    <property type="term" value="F:magnesium ion binding"/>
    <property type="evidence" value="ECO:0007669"/>
    <property type="project" value="UniProtKB-UniRule"/>
</dbReference>
<dbReference type="NCBIfam" id="TIGR00173">
    <property type="entry name" value="menD"/>
    <property type="match status" value="1"/>
</dbReference>
<comment type="pathway">
    <text evidence="7">Quinol/quinone metabolism; 1,4-dihydroxy-2-naphthoate biosynthesis; 1,4-dihydroxy-2-naphthoate from chorismate: step 2/7.</text>
</comment>
<dbReference type="Pfam" id="PF02775">
    <property type="entry name" value="TPP_enzyme_C"/>
    <property type="match status" value="1"/>
</dbReference>
<evidence type="ECO:0000313" key="12">
    <source>
        <dbReference type="Proteomes" id="UP000585721"/>
    </source>
</evidence>
<dbReference type="GO" id="GO:0030145">
    <property type="term" value="F:manganese ion binding"/>
    <property type="evidence" value="ECO:0007669"/>
    <property type="project" value="UniProtKB-UniRule"/>
</dbReference>
<dbReference type="Pfam" id="PF02776">
    <property type="entry name" value="TPP_enzyme_N"/>
    <property type="match status" value="1"/>
</dbReference>
<evidence type="ECO:0000256" key="1">
    <source>
        <dbReference type="ARBA" id="ARBA00022428"/>
    </source>
</evidence>
<feature type="domain" description="Thiamine pyrophosphate enzyme TPP-binding" evidence="8">
    <location>
        <begin position="418"/>
        <end position="550"/>
    </location>
</feature>
<keyword evidence="12" id="KW-1185">Reference proteome</keyword>
<comment type="caution">
    <text evidence="11">The sequence shown here is derived from an EMBL/GenBank/DDBJ whole genome shotgun (WGS) entry which is preliminary data.</text>
</comment>
<sequence length="573" mass="62987">MTEPWSSLDSQNALWSALLIEELTRLGVQDICIAPGSRSAPLTLAAAAHPRLRTHLHFDERGLGFLALGLAQGHQRPVALIVTSGSAVANLLPAVVEARQSGIPLWLLTADRPAELIACGANQAIEQSQIFAGYPVHQLQLPVPDNGIAPSWLLAALDQAAFQQQQIPGPVQVNCPFREPLYPVAGQQLPPDALRGLDTWLGSTQPWTQYQAMQPVCPASPLWPQVRQSKGIIVAGRLSRREDAAAVLQLAQQTGWPLLADIQSQLRFHPQAVTYADLALHHPQFRKELAQAETLLLFGGRLVSKRLQTFLNDHPWQHCWQIDSRSERLDNGLSVQQRFVVSPESWCRTHHCEPQRIPWLPLQTWEQKLAGLIASNLPDWGEITLCHQLNRQLQGILFAGNSMPIRLLDMLGSAGVHPAHVYTNRGASGIDGLIATAAGVAKAHPEQATTLLLGDTSALFDLNSLALLRTLTTPFVLIIINNDGGNIFHLLPVPEQNRIREQYYQLPHGLKFRAGAEQFELAYAAPTDAPTFHQAYQTALTQPRATVLECRVATGEAADWLKNFALQVRSLPA</sequence>
<comment type="pathway">
    <text evidence="7">Quinol/quinone metabolism; menaquinone biosynthesis.</text>
</comment>
<dbReference type="Gene3D" id="3.40.50.970">
    <property type="match status" value="2"/>
</dbReference>
<evidence type="ECO:0000256" key="6">
    <source>
        <dbReference type="ARBA" id="ARBA00023211"/>
    </source>
</evidence>
<dbReference type="CDD" id="cd07037">
    <property type="entry name" value="TPP_PYR_MenD"/>
    <property type="match status" value="1"/>
</dbReference>
<evidence type="ECO:0000259" key="10">
    <source>
        <dbReference type="Pfam" id="PF16582"/>
    </source>
</evidence>
<keyword evidence="6 7" id="KW-0464">Manganese</keyword>
<dbReference type="GO" id="GO:0009234">
    <property type="term" value="P:menaquinone biosynthetic process"/>
    <property type="evidence" value="ECO:0007669"/>
    <property type="project" value="UniProtKB-UniRule"/>
</dbReference>
<dbReference type="Pfam" id="PF16582">
    <property type="entry name" value="TPP_enzyme_M_2"/>
    <property type="match status" value="1"/>
</dbReference>
<accession>A0A841GLX1</accession>
<comment type="function">
    <text evidence="7">Catalyzes the thiamine diphosphate-dependent decarboxylation of 2-oxoglutarate and the subsequent addition of the resulting succinic semialdehyde-thiamine pyrophosphate anion to isochorismate to yield 2-succinyl-5-enolpyruvyl-6-hydroxy-3-cyclohexene-1-carboxylate (SEPHCHC).</text>
</comment>
<evidence type="ECO:0000256" key="2">
    <source>
        <dbReference type="ARBA" id="ARBA00022679"/>
    </source>
</evidence>
<reference evidence="11 12" key="1">
    <citation type="submission" date="2020-08" db="EMBL/GenBank/DDBJ databases">
        <title>Genomic Encyclopedia of Type Strains, Phase IV (KMG-IV): sequencing the most valuable type-strain genomes for metagenomic binning, comparative biology and taxonomic classification.</title>
        <authorList>
            <person name="Goeker M."/>
        </authorList>
    </citation>
    <scope>NUCLEOTIDE SEQUENCE [LARGE SCALE GENOMIC DNA]</scope>
    <source>
        <strain evidence="11 12">DSM 22975</strain>
    </source>
</reference>
<evidence type="ECO:0000256" key="3">
    <source>
        <dbReference type="ARBA" id="ARBA00022723"/>
    </source>
</evidence>
<dbReference type="InterPro" id="IPR004433">
    <property type="entry name" value="MenaQ_synth_MenD"/>
</dbReference>
<dbReference type="AlphaFoldDB" id="A0A841GLX1"/>
<dbReference type="HAMAP" id="MF_01659">
    <property type="entry name" value="MenD"/>
    <property type="match status" value="1"/>
</dbReference>
<comment type="cofactor">
    <cofactor evidence="7">
        <name>Mg(2+)</name>
        <dbReference type="ChEBI" id="CHEBI:18420"/>
    </cofactor>
    <cofactor evidence="7">
        <name>Mn(2+)</name>
        <dbReference type="ChEBI" id="CHEBI:29035"/>
    </cofactor>
</comment>
<comment type="cofactor">
    <cofactor evidence="7">
        <name>thiamine diphosphate</name>
        <dbReference type="ChEBI" id="CHEBI:58937"/>
    </cofactor>
    <text evidence="7">Binds 1 thiamine pyrophosphate per subunit.</text>
</comment>
<feature type="domain" description="Menaquinone biosynthesis protein MenD middle" evidence="10">
    <location>
        <begin position="193"/>
        <end position="398"/>
    </location>
</feature>
<comment type="subunit">
    <text evidence="7">Homodimer.</text>
</comment>
<feature type="domain" description="Thiamine pyrophosphate enzyme N-terminal TPP-binding" evidence="9">
    <location>
        <begin position="17"/>
        <end position="128"/>
    </location>
</feature>
<keyword evidence="4 7" id="KW-0460">Magnesium</keyword>
<dbReference type="EMBL" id="JACHGR010000001">
    <property type="protein sequence ID" value="MBB6054493.1"/>
    <property type="molecule type" value="Genomic_DNA"/>
</dbReference>
<evidence type="ECO:0000256" key="7">
    <source>
        <dbReference type="HAMAP-Rule" id="MF_01659"/>
    </source>
</evidence>
<dbReference type="InterPro" id="IPR011766">
    <property type="entry name" value="TPP_enzyme_TPP-bd"/>
</dbReference>
<dbReference type="GO" id="GO:0070204">
    <property type="term" value="F:2-succinyl-5-enolpyruvyl-6-hydroxy-3-cyclohexene-1-carboxylic-acid synthase activity"/>
    <property type="evidence" value="ECO:0007669"/>
    <property type="project" value="UniProtKB-UniRule"/>
</dbReference>
<dbReference type="PIRSF" id="PIRSF004983">
    <property type="entry name" value="MenD"/>
    <property type="match status" value="1"/>
</dbReference>
<name>A0A841GLX1_9GAMM</name>
<dbReference type="RefSeq" id="WP_188025289.1">
    <property type="nucleotide sequence ID" value="NZ_JACHGR010000001.1"/>
</dbReference>
<dbReference type="InterPro" id="IPR032264">
    <property type="entry name" value="MenD_middle"/>
</dbReference>
<keyword evidence="5 7" id="KW-0786">Thiamine pyrophosphate</keyword>
<keyword evidence="3 7" id="KW-0479">Metal-binding</keyword>
<evidence type="ECO:0000256" key="5">
    <source>
        <dbReference type="ARBA" id="ARBA00023052"/>
    </source>
</evidence>
<evidence type="ECO:0000259" key="9">
    <source>
        <dbReference type="Pfam" id="PF02776"/>
    </source>
</evidence>
<comment type="catalytic activity">
    <reaction evidence="7">
        <text>isochorismate + 2-oxoglutarate + H(+) = 5-enolpyruvoyl-6-hydroxy-2-succinyl-cyclohex-3-ene-1-carboxylate + CO2</text>
        <dbReference type="Rhea" id="RHEA:25593"/>
        <dbReference type="ChEBI" id="CHEBI:15378"/>
        <dbReference type="ChEBI" id="CHEBI:16526"/>
        <dbReference type="ChEBI" id="CHEBI:16810"/>
        <dbReference type="ChEBI" id="CHEBI:29780"/>
        <dbReference type="ChEBI" id="CHEBI:58818"/>
        <dbReference type="EC" id="2.2.1.9"/>
    </reaction>
</comment>
<evidence type="ECO:0000256" key="4">
    <source>
        <dbReference type="ARBA" id="ARBA00022842"/>
    </source>
</evidence>
<keyword evidence="2 7" id="KW-0808">Transferase</keyword>
<dbReference type="SUPFAM" id="SSF52518">
    <property type="entry name" value="Thiamin diphosphate-binding fold (THDP-binding)"/>
    <property type="match status" value="2"/>
</dbReference>
<dbReference type="PANTHER" id="PTHR42916:SF1">
    <property type="entry name" value="PROTEIN PHYLLO, CHLOROPLASTIC"/>
    <property type="match status" value="1"/>
</dbReference>
<proteinExistence type="inferred from homology"/>
<comment type="similarity">
    <text evidence="7">Belongs to the TPP enzyme family. MenD subfamily.</text>
</comment>
<dbReference type="Proteomes" id="UP000585721">
    <property type="component" value="Unassembled WGS sequence"/>
</dbReference>
<dbReference type="UniPathway" id="UPA00079"/>
<dbReference type="Gene3D" id="3.40.50.1220">
    <property type="entry name" value="TPP-binding domain"/>
    <property type="match status" value="1"/>
</dbReference>